<evidence type="ECO:0000313" key="8">
    <source>
        <dbReference type="EMBL" id="EFT84057.1"/>
    </source>
</evidence>
<dbReference type="Proteomes" id="UP000004946">
    <property type="component" value="Chromosome"/>
</dbReference>
<evidence type="ECO:0000256" key="4">
    <source>
        <dbReference type="ARBA" id="ARBA00022989"/>
    </source>
</evidence>
<dbReference type="GO" id="GO:0016755">
    <property type="term" value="F:aminoacyltransferase activity"/>
    <property type="evidence" value="ECO:0007669"/>
    <property type="project" value="TreeGrafter"/>
</dbReference>
<dbReference type="GO" id="GO:0005886">
    <property type="term" value="C:plasma membrane"/>
    <property type="evidence" value="ECO:0007669"/>
    <property type="project" value="UniProtKB-SubCell"/>
</dbReference>
<dbReference type="EMBL" id="AEON01000001">
    <property type="protein sequence ID" value="EFT84057.1"/>
    <property type="molecule type" value="Genomic_DNA"/>
</dbReference>
<dbReference type="PANTHER" id="PTHR34697:SF2">
    <property type="entry name" value="PHOSPHATIDYLGLYCEROL LYSYLTRANSFERASE"/>
    <property type="match status" value="1"/>
</dbReference>
<sequence length="892" mass="99529">MTEQTKRSQTAVKAKKPLDSARHPLAALLRDCGDWNRGHPLTLSMVLFFLLVNVLVRIFALHHANLSPLTTFGGQNDFRTSFIKLAHGRWYTAINSTFFVDAVWQIVLGVIVILFAMGVAETYLSRVKIGATIVVTYIIGLSSGLALCYLFQHFSMAWRTLSVMSLSLGPGILIIGPFMAAGAALSPLWRRRLYIFTYALISVDLLYRGEPIDYALLVGAFVGQACGFMFVRQDVSDFVVEPAEASEVWNILGIITAITGLGPLVSATSPIHAGPLSTIGLLLSPAQEDFGAVARCMHGAKRIDCYAHYGIIRAHNPSLVAVSALALVAILIIAWGIYRGRRTAVNIAIAWNAAEIILAVIYYFLLPVLLDVLMYDEKSNVTILSMIAHGSLHAFLVTSLLPFVLIVIYASQHRRFHIVTRRSRLYAGMVIIAVSFVGLSLLYYLTARLTSGPWVYEGDFLSSEQMGDFDIFVSLLTQYMPIGFLSFLRLEPHPLAAFPRLLFHLIGPLVWIIAIRVLISWFSQDGVVGFREHRQADRLVEQGGESMSFMTTWEGNEYWFSPSGKSAIAYRVYLGIALTVTGPFGDPQEYKQDLIDFTRFCEKNSWMPVFYAVHEDQRQALEDMQWSSLDVGTEMIIDPRQWKTTGKKWQDVRTAINKAKRQGIVDVLSTYQEASLDVRSQIIGISDSWADEKSLPEMKFTLGGVEELRDPRVKLLYAVDAQGEVIAVTSWLPTYRQGKVVGWTLDFMRHRPDAVNGIMEFLIARMAERLRDGQSDNPQGADTDDPTMKDVEFLSLSAAPLSGIQPLGKGSAVPTHVLQMTAKILEPAYGFHSLLFFKKKFQPQESHVFVAYPDASRLPQLALAVTHAYLPDMSMRDVISLMEAVSKKKEEK</sequence>
<reference evidence="8 9" key="1">
    <citation type="submission" date="2010-12" db="EMBL/GenBank/DDBJ databases">
        <authorList>
            <person name="Muzny D."/>
            <person name="Qin X."/>
            <person name="Buhay C."/>
            <person name="Dugan-Rocha S."/>
            <person name="Ding Y."/>
            <person name="Chen G."/>
            <person name="Hawes A."/>
            <person name="Holder M."/>
            <person name="Jhangiani S."/>
            <person name="Johnson A."/>
            <person name="Khan Z."/>
            <person name="Li Z."/>
            <person name="Liu W."/>
            <person name="Liu X."/>
            <person name="Perez L."/>
            <person name="Shen H."/>
            <person name="Wang Q."/>
            <person name="Watt J."/>
            <person name="Xi L."/>
            <person name="Xin Y."/>
            <person name="Zhou J."/>
            <person name="Deng J."/>
            <person name="Jiang H."/>
            <person name="Liu Y."/>
            <person name="Qu J."/>
            <person name="Song X.-Z."/>
            <person name="Zhang L."/>
            <person name="Villasana D."/>
            <person name="Johnson A."/>
            <person name="Liu J."/>
            <person name="Liyanage D."/>
            <person name="Lorensuhewa L."/>
            <person name="Robinson T."/>
            <person name="Song A."/>
            <person name="Song B.-B."/>
            <person name="Dinh H."/>
            <person name="Thornton R."/>
            <person name="Coyle M."/>
            <person name="Francisco L."/>
            <person name="Jackson L."/>
            <person name="Javaid M."/>
            <person name="Korchina V."/>
            <person name="Kovar C."/>
            <person name="Mata R."/>
            <person name="Mathew T."/>
            <person name="Ngo R."/>
            <person name="Nguyen L."/>
            <person name="Nguyen N."/>
            <person name="Okwuonu G."/>
            <person name="Ongeri F."/>
            <person name="Pham C."/>
            <person name="Simmons D."/>
            <person name="Wilczek-Boney K."/>
            <person name="Hale W."/>
            <person name="Jakkamsetti A."/>
            <person name="Pham P."/>
            <person name="Ruth R."/>
            <person name="San Lucas F."/>
            <person name="Warren J."/>
            <person name="Zhang J."/>
            <person name="Zhao Z."/>
            <person name="Zhou C."/>
            <person name="Zhu D."/>
            <person name="Lee S."/>
            <person name="Bess C."/>
            <person name="Blankenburg K."/>
            <person name="Forbes L."/>
            <person name="Fu Q."/>
            <person name="Gubbala S."/>
            <person name="Hirani K."/>
            <person name="Jayaseelan J.C."/>
            <person name="Lara F."/>
            <person name="Munidasa M."/>
            <person name="Palculict T."/>
            <person name="Patil S."/>
            <person name="Pu L.-L."/>
            <person name="Saada N."/>
            <person name="Tang L."/>
            <person name="Weissenberger G."/>
            <person name="Zhu Y."/>
            <person name="Hemphill L."/>
            <person name="Shang Y."/>
            <person name="Youmans B."/>
            <person name="Ayvaz T."/>
            <person name="Ross M."/>
            <person name="Santibanez J."/>
            <person name="Aqrawi P."/>
            <person name="Gross S."/>
            <person name="Joshi V."/>
            <person name="Fowler G."/>
            <person name="Nazareth L."/>
            <person name="Reid J."/>
            <person name="Worley K."/>
            <person name="Petrosino J."/>
            <person name="Highlander S."/>
            <person name="Gibbs R."/>
        </authorList>
    </citation>
    <scope>NUCLEOTIDE SEQUENCE [LARGE SCALE GENOMIC DNA]</scope>
    <source>
        <strain evidence="8 9">DSM 10105</strain>
    </source>
</reference>
<keyword evidence="2" id="KW-1003">Cell membrane</keyword>
<keyword evidence="3 6" id="KW-0812">Transmembrane</keyword>
<feature type="transmembrane region" description="Helical" evidence="6">
    <location>
        <begin position="471"/>
        <end position="490"/>
    </location>
</feature>
<accession>E6JZL1</accession>
<keyword evidence="5 6" id="KW-0472">Membrane</keyword>
<proteinExistence type="predicted"/>
<dbReference type="GO" id="GO:0055091">
    <property type="term" value="P:phospholipid homeostasis"/>
    <property type="evidence" value="ECO:0007669"/>
    <property type="project" value="TreeGrafter"/>
</dbReference>
<dbReference type="Pfam" id="PF09924">
    <property type="entry name" value="LPG_synthase_C"/>
    <property type="match status" value="1"/>
</dbReference>
<comment type="subcellular location">
    <subcellularLocation>
        <location evidence="1">Cell membrane</location>
        <topology evidence="1">Multi-pass membrane protein</topology>
    </subcellularLocation>
</comment>
<feature type="transmembrane region" description="Helical" evidence="6">
    <location>
        <begin position="386"/>
        <end position="411"/>
    </location>
</feature>
<evidence type="ECO:0000256" key="3">
    <source>
        <dbReference type="ARBA" id="ARBA00022692"/>
    </source>
</evidence>
<evidence type="ECO:0000259" key="7">
    <source>
        <dbReference type="Pfam" id="PF09924"/>
    </source>
</evidence>
<evidence type="ECO:0000256" key="2">
    <source>
        <dbReference type="ARBA" id="ARBA00022475"/>
    </source>
</evidence>
<name>E6JZL1_PARDN</name>
<dbReference type="InterPro" id="IPR024320">
    <property type="entry name" value="LPG_synthase_C"/>
</dbReference>
<protein>
    <recommendedName>
        <fullName evidence="7">Phosphatidylglycerol lysyltransferase C-terminal domain-containing protein</fullName>
    </recommendedName>
</protein>
<dbReference type="PANTHER" id="PTHR34697">
    <property type="entry name" value="PHOSPHATIDYLGLYCEROL LYSYLTRANSFERASE"/>
    <property type="match status" value="1"/>
</dbReference>
<comment type="caution">
    <text evidence="8">The sequence shown here is derived from an EMBL/GenBank/DDBJ whole genome shotgun (WGS) entry which is preliminary data.</text>
</comment>
<feature type="transmembrane region" description="Helical" evidence="6">
    <location>
        <begin position="423"/>
        <end position="445"/>
    </location>
</feature>
<feature type="transmembrane region" description="Helical" evidence="6">
    <location>
        <begin position="41"/>
        <end position="60"/>
    </location>
</feature>
<gene>
    <name evidence="8" type="ORF">HMPREF0620_1062</name>
</gene>
<evidence type="ECO:0000256" key="5">
    <source>
        <dbReference type="ARBA" id="ARBA00023136"/>
    </source>
</evidence>
<dbReference type="RefSeq" id="WP_006289947.1">
    <property type="nucleotide sequence ID" value="NZ_AP012333.1"/>
</dbReference>
<evidence type="ECO:0000256" key="1">
    <source>
        <dbReference type="ARBA" id="ARBA00004651"/>
    </source>
</evidence>
<dbReference type="HOGENOM" id="CLU_017891_0_0_11"/>
<feature type="transmembrane region" description="Helical" evidence="6">
    <location>
        <begin position="319"/>
        <end position="338"/>
    </location>
</feature>
<feature type="transmembrane region" description="Helical" evidence="6">
    <location>
        <begin position="129"/>
        <end position="151"/>
    </location>
</feature>
<dbReference type="InterPro" id="IPR051211">
    <property type="entry name" value="PG_lysyltransferase"/>
</dbReference>
<evidence type="ECO:0000313" key="9">
    <source>
        <dbReference type="Proteomes" id="UP000004946"/>
    </source>
</evidence>
<organism evidence="8 9">
    <name type="scientific">Parascardovia denticolens DSM 10105 = JCM 12538</name>
    <dbReference type="NCBI Taxonomy" id="864564"/>
    <lineage>
        <taxon>Bacteria</taxon>
        <taxon>Bacillati</taxon>
        <taxon>Actinomycetota</taxon>
        <taxon>Actinomycetes</taxon>
        <taxon>Bifidobacteriales</taxon>
        <taxon>Bifidobacteriaceae</taxon>
        <taxon>Parascardovia</taxon>
    </lineage>
</organism>
<feature type="transmembrane region" description="Helical" evidence="6">
    <location>
        <begin position="163"/>
        <end position="185"/>
    </location>
</feature>
<dbReference type="eggNOG" id="COG2898">
    <property type="taxonomic scope" value="Bacteria"/>
</dbReference>
<feature type="transmembrane region" description="Helical" evidence="6">
    <location>
        <begin position="502"/>
        <end position="522"/>
    </location>
</feature>
<evidence type="ECO:0000256" key="6">
    <source>
        <dbReference type="SAM" id="Phobius"/>
    </source>
</evidence>
<dbReference type="KEGG" id="pdo:PSDT_0586"/>
<dbReference type="AlphaFoldDB" id="E6JZL1"/>
<dbReference type="PATRIC" id="fig|864564.6.peg.647"/>
<feature type="domain" description="Phosphatidylglycerol lysyltransferase C-terminal" evidence="7">
    <location>
        <begin position="539"/>
        <end position="852"/>
    </location>
</feature>
<feature type="transmembrane region" description="Helical" evidence="6">
    <location>
        <begin position="98"/>
        <end position="117"/>
    </location>
</feature>
<feature type="transmembrane region" description="Helical" evidence="6">
    <location>
        <begin position="345"/>
        <end position="366"/>
    </location>
</feature>
<keyword evidence="9" id="KW-1185">Reference proteome</keyword>
<keyword evidence="4 6" id="KW-1133">Transmembrane helix</keyword>